<dbReference type="PANTHER" id="PTHR24286:SF28">
    <property type="entry name" value="ABSCISIC ACID 8'-HYDROXYLASE 3-LIKE"/>
    <property type="match status" value="1"/>
</dbReference>
<evidence type="ECO:0000256" key="3">
    <source>
        <dbReference type="ARBA" id="ARBA00022692"/>
    </source>
</evidence>
<keyword evidence="7 8" id="KW-0349">Heme</keyword>
<dbReference type="PRINTS" id="PR00385">
    <property type="entry name" value="P450"/>
</dbReference>
<evidence type="ECO:0000256" key="8">
    <source>
        <dbReference type="RuleBase" id="RU000461"/>
    </source>
</evidence>
<feature type="binding site" description="axial binding residue" evidence="7">
    <location>
        <position position="384"/>
    </location>
    <ligand>
        <name>heme</name>
        <dbReference type="ChEBI" id="CHEBI:30413"/>
    </ligand>
    <ligandPart>
        <name>Fe</name>
        <dbReference type="ChEBI" id="CHEBI:18248"/>
    </ligandPart>
</feature>
<proteinExistence type="inferred from homology"/>
<evidence type="ECO:0000256" key="1">
    <source>
        <dbReference type="ARBA" id="ARBA00004167"/>
    </source>
</evidence>
<evidence type="ECO:0000256" key="5">
    <source>
        <dbReference type="ARBA" id="ARBA00022989"/>
    </source>
</evidence>
<comment type="similarity">
    <text evidence="2 8">Belongs to the cytochrome P450 family.</text>
</comment>
<comment type="subcellular location">
    <subcellularLocation>
        <location evidence="1">Membrane</location>
        <topology evidence="1">Single-pass membrane protein</topology>
    </subcellularLocation>
</comment>
<evidence type="ECO:0000256" key="4">
    <source>
        <dbReference type="ARBA" id="ARBA00022723"/>
    </source>
</evidence>
<evidence type="ECO:0000256" key="6">
    <source>
        <dbReference type="ARBA" id="ARBA00023004"/>
    </source>
</evidence>
<keyword evidence="8" id="KW-0560">Oxidoreductase</keyword>
<name>A0A5N6RNV6_9ROSI</name>
<dbReference type="PROSITE" id="PS00086">
    <property type="entry name" value="CYTOCHROME_P450"/>
    <property type="match status" value="1"/>
</dbReference>
<dbReference type="InterPro" id="IPR002401">
    <property type="entry name" value="Cyt_P450_E_grp-I"/>
</dbReference>
<dbReference type="SUPFAM" id="SSF48264">
    <property type="entry name" value="Cytochrome P450"/>
    <property type="match status" value="1"/>
</dbReference>
<dbReference type="PANTHER" id="PTHR24286">
    <property type="entry name" value="CYTOCHROME P450 26"/>
    <property type="match status" value="1"/>
</dbReference>
<dbReference type="OrthoDB" id="3945418at2759"/>
<evidence type="ECO:0000256" key="7">
    <source>
        <dbReference type="PIRSR" id="PIRSR602401-1"/>
    </source>
</evidence>
<dbReference type="GO" id="GO:0016705">
    <property type="term" value="F:oxidoreductase activity, acting on paired donors, with incorporation or reduction of molecular oxygen"/>
    <property type="evidence" value="ECO:0007669"/>
    <property type="project" value="InterPro"/>
</dbReference>
<dbReference type="AlphaFoldDB" id="A0A5N6RNV6"/>
<dbReference type="GO" id="GO:0016132">
    <property type="term" value="P:brassinosteroid biosynthetic process"/>
    <property type="evidence" value="ECO:0007669"/>
    <property type="project" value="TreeGrafter"/>
</dbReference>
<evidence type="ECO:0000256" key="2">
    <source>
        <dbReference type="ARBA" id="ARBA00010617"/>
    </source>
</evidence>
<protein>
    <submittedName>
        <fullName evidence="9">Uncharacterized protein</fullName>
    </submittedName>
</protein>
<keyword evidence="5" id="KW-0472">Membrane</keyword>
<dbReference type="InterPro" id="IPR001128">
    <property type="entry name" value="Cyt_P450"/>
</dbReference>
<evidence type="ECO:0000313" key="9">
    <source>
        <dbReference type="EMBL" id="KAE8100435.1"/>
    </source>
</evidence>
<dbReference type="GO" id="GO:0010268">
    <property type="term" value="P:brassinosteroid homeostasis"/>
    <property type="evidence" value="ECO:0007669"/>
    <property type="project" value="TreeGrafter"/>
</dbReference>
<dbReference type="EMBL" id="CM017327">
    <property type="protein sequence ID" value="KAE8100435.1"/>
    <property type="molecule type" value="Genomic_DNA"/>
</dbReference>
<dbReference type="Gene3D" id="1.10.630.10">
    <property type="entry name" value="Cytochrome P450"/>
    <property type="match status" value="1"/>
</dbReference>
<dbReference type="GO" id="GO:0016125">
    <property type="term" value="P:sterol metabolic process"/>
    <property type="evidence" value="ECO:0007669"/>
    <property type="project" value="TreeGrafter"/>
</dbReference>
<dbReference type="GO" id="GO:0005506">
    <property type="term" value="F:iron ion binding"/>
    <property type="evidence" value="ECO:0007669"/>
    <property type="project" value="InterPro"/>
</dbReference>
<sequence>MEEIPGSLGSPVVGESFSFLADFSSPSGVYSFMKKRQQRYGKVFKTSVLGRFTIFMTGREASKILLTGKDGLVSLNLFHAGKQALGPTSLLQTTGEAHKRLRRLIAEPLSIDCLKKYFQFINMLAIQTLDQWPGRTVLVLKEASTVEFWSLSQKCTFPILKKLQLQYKERKVLGVFSNSMFHLSNKARDRMYAMLDYIISRRRNGEGFQKDFLESLLMKHRKGADGAHDENKLTDTQLKDNILTLLVAGHDTTTAALTWLIQFLGENPAVLEQLREEHVQIQAKRKDGEYLTWAEVNNMPYTTKVIHETLRRATILPWFSRKASQDFEIDGYKIKKGWSENLDVVSIHHDPEVFPNPQKFDPSRFDEPLKPFSFLGFGSGPRMCPGINLAKLEISIFIHYLVCRYKPLEKDDSVQPTVVRMPKNKYPIVVEPL</sequence>
<organism evidence="9 10">
    <name type="scientific">Carpinus fangiana</name>
    <dbReference type="NCBI Taxonomy" id="176857"/>
    <lineage>
        <taxon>Eukaryota</taxon>
        <taxon>Viridiplantae</taxon>
        <taxon>Streptophyta</taxon>
        <taxon>Embryophyta</taxon>
        <taxon>Tracheophyta</taxon>
        <taxon>Spermatophyta</taxon>
        <taxon>Magnoliopsida</taxon>
        <taxon>eudicotyledons</taxon>
        <taxon>Gunneridae</taxon>
        <taxon>Pentapetalae</taxon>
        <taxon>rosids</taxon>
        <taxon>fabids</taxon>
        <taxon>Fagales</taxon>
        <taxon>Betulaceae</taxon>
        <taxon>Carpinus</taxon>
    </lineage>
</organism>
<evidence type="ECO:0000313" key="10">
    <source>
        <dbReference type="Proteomes" id="UP000327013"/>
    </source>
</evidence>
<keyword evidence="5" id="KW-1133">Transmembrane helix</keyword>
<dbReference type="InterPro" id="IPR036396">
    <property type="entry name" value="Cyt_P450_sf"/>
</dbReference>
<dbReference type="Pfam" id="PF00067">
    <property type="entry name" value="p450"/>
    <property type="match status" value="1"/>
</dbReference>
<dbReference type="PRINTS" id="PR00463">
    <property type="entry name" value="EP450I"/>
</dbReference>
<keyword evidence="3" id="KW-0812">Transmembrane</keyword>
<dbReference type="GO" id="GO:0020037">
    <property type="term" value="F:heme binding"/>
    <property type="evidence" value="ECO:0007669"/>
    <property type="project" value="InterPro"/>
</dbReference>
<dbReference type="InterPro" id="IPR017972">
    <property type="entry name" value="Cyt_P450_CS"/>
</dbReference>
<dbReference type="GO" id="GO:0016020">
    <property type="term" value="C:membrane"/>
    <property type="evidence" value="ECO:0007669"/>
    <property type="project" value="UniProtKB-SubCell"/>
</dbReference>
<dbReference type="Proteomes" id="UP000327013">
    <property type="component" value="Chromosome 7"/>
</dbReference>
<keyword evidence="8" id="KW-0503">Monooxygenase</keyword>
<dbReference type="GO" id="GO:0004497">
    <property type="term" value="F:monooxygenase activity"/>
    <property type="evidence" value="ECO:0007669"/>
    <property type="project" value="UniProtKB-KW"/>
</dbReference>
<reference evidence="9 10" key="1">
    <citation type="submission" date="2019-06" db="EMBL/GenBank/DDBJ databases">
        <title>A chromosomal-level reference genome of Carpinus fangiana (Coryloideae, Betulaceae).</title>
        <authorList>
            <person name="Yang X."/>
            <person name="Wang Z."/>
            <person name="Zhang L."/>
            <person name="Hao G."/>
            <person name="Liu J."/>
            <person name="Yang Y."/>
        </authorList>
    </citation>
    <scope>NUCLEOTIDE SEQUENCE [LARGE SCALE GENOMIC DNA]</scope>
    <source>
        <strain evidence="9">Cfa_2016G</strain>
        <tissue evidence="9">Leaf</tissue>
    </source>
</reference>
<comment type="cofactor">
    <cofactor evidence="7">
        <name>heme</name>
        <dbReference type="ChEBI" id="CHEBI:30413"/>
    </cofactor>
</comment>
<keyword evidence="4 7" id="KW-0479">Metal-binding</keyword>
<keyword evidence="10" id="KW-1185">Reference proteome</keyword>
<accession>A0A5N6RNV6</accession>
<keyword evidence="6 7" id="KW-0408">Iron</keyword>
<gene>
    <name evidence="9" type="ORF">FH972_018334</name>
</gene>